<dbReference type="EMBL" id="MU004351">
    <property type="protein sequence ID" value="KAF2655268.1"/>
    <property type="molecule type" value="Genomic_DNA"/>
</dbReference>
<keyword evidence="2" id="KW-1185">Reference proteome</keyword>
<organism evidence="1 2">
    <name type="scientific">Lophiostoma macrostomum CBS 122681</name>
    <dbReference type="NCBI Taxonomy" id="1314788"/>
    <lineage>
        <taxon>Eukaryota</taxon>
        <taxon>Fungi</taxon>
        <taxon>Dikarya</taxon>
        <taxon>Ascomycota</taxon>
        <taxon>Pezizomycotina</taxon>
        <taxon>Dothideomycetes</taxon>
        <taxon>Pleosporomycetidae</taxon>
        <taxon>Pleosporales</taxon>
        <taxon>Lophiostomataceae</taxon>
        <taxon>Lophiostoma</taxon>
    </lineage>
</organism>
<sequence length="162" mass="17185">MSGLLVTDGQISTCIADCQIPGLCSAASPGAFLALLGESCCSYVITSRSVKIPKPFLWDAHAHAIEARSRGAHRSKNGSLLALWQKSMTAVCKRDEAGFPQTHDMALDSAVAAFPPFPHAASTRLCCTVFHARRFVGSNHDRSASACLLSPPRACACTAQRP</sequence>
<accession>A0A6A6T8T7</accession>
<evidence type="ECO:0000313" key="2">
    <source>
        <dbReference type="Proteomes" id="UP000799324"/>
    </source>
</evidence>
<name>A0A6A6T8T7_9PLEO</name>
<dbReference type="Proteomes" id="UP000799324">
    <property type="component" value="Unassembled WGS sequence"/>
</dbReference>
<protein>
    <submittedName>
        <fullName evidence="1">Uncharacterized protein</fullName>
    </submittedName>
</protein>
<dbReference type="AlphaFoldDB" id="A0A6A6T8T7"/>
<evidence type="ECO:0000313" key="1">
    <source>
        <dbReference type="EMBL" id="KAF2655268.1"/>
    </source>
</evidence>
<reference evidence="1" key="1">
    <citation type="journal article" date="2020" name="Stud. Mycol.">
        <title>101 Dothideomycetes genomes: a test case for predicting lifestyles and emergence of pathogens.</title>
        <authorList>
            <person name="Haridas S."/>
            <person name="Albert R."/>
            <person name="Binder M."/>
            <person name="Bloem J."/>
            <person name="Labutti K."/>
            <person name="Salamov A."/>
            <person name="Andreopoulos B."/>
            <person name="Baker S."/>
            <person name="Barry K."/>
            <person name="Bills G."/>
            <person name="Bluhm B."/>
            <person name="Cannon C."/>
            <person name="Castanera R."/>
            <person name="Culley D."/>
            <person name="Daum C."/>
            <person name="Ezra D."/>
            <person name="Gonzalez J."/>
            <person name="Henrissat B."/>
            <person name="Kuo A."/>
            <person name="Liang C."/>
            <person name="Lipzen A."/>
            <person name="Lutzoni F."/>
            <person name="Magnuson J."/>
            <person name="Mondo S."/>
            <person name="Nolan M."/>
            <person name="Ohm R."/>
            <person name="Pangilinan J."/>
            <person name="Park H.-J."/>
            <person name="Ramirez L."/>
            <person name="Alfaro M."/>
            <person name="Sun H."/>
            <person name="Tritt A."/>
            <person name="Yoshinaga Y."/>
            <person name="Zwiers L.-H."/>
            <person name="Turgeon B."/>
            <person name="Goodwin S."/>
            <person name="Spatafora J."/>
            <person name="Crous P."/>
            <person name="Grigoriev I."/>
        </authorList>
    </citation>
    <scope>NUCLEOTIDE SEQUENCE</scope>
    <source>
        <strain evidence="1">CBS 122681</strain>
    </source>
</reference>
<proteinExistence type="predicted"/>
<gene>
    <name evidence="1" type="ORF">K491DRAFT_431950</name>
</gene>